<name>A0AAV5A0H1_9AGAM</name>
<dbReference type="Pfam" id="PF20151">
    <property type="entry name" value="DUF6533"/>
    <property type="match status" value="1"/>
</dbReference>
<dbReference type="EMBL" id="BPWL01000001">
    <property type="protein sequence ID" value="GJJ06515.1"/>
    <property type="molecule type" value="Genomic_DNA"/>
</dbReference>
<feature type="transmembrane region" description="Helical" evidence="1">
    <location>
        <begin position="156"/>
        <end position="180"/>
    </location>
</feature>
<keyword evidence="1" id="KW-1133">Transmembrane helix</keyword>
<feature type="transmembrane region" description="Helical" evidence="1">
    <location>
        <begin position="112"/>
        <end position="136"/>
    </location>
</feature>
<gene>
    <name evidence="3" type="ORF">Clacol_000707</name>
</gene>
<evidence type="ECO:0000256" key="1">
    <source>
        <dbReference type="SAM" id="Phobius"/>
    </source>
</evidence>
<dbReference type="InterPro" id="IPR045340">
    <property type="entry name" value="DUF6533"/>
</dbReference>
<organism evidence="3 4">
    <name type="scientific">Clathrus columnatus</name>
    <dbReference type="NCBI Taxonomy" id="1419009"/>
    <lineage>
        <taxon>Eukaryota</taxon>
        <taxon>Fungi</taxon>
        <taxon>Dikarya</taxon>
        <taxon>Basidiomycota</taxon>
        <taxon>Agaricomycotina</taxon>
        <taxon>Agaricomycetes</taxon>
        <taxon>Phallomycetidae</taxon>
        <taxon>Phallales</taxon>
        <taxon>Clathraceae</taxon>
        <taxon>Clathrus</taxon>
    </lineage>
</organism>
<feature type="transmembrane region" description="Helical" evidence="1">
    <location>
        <begin position="58"/>
        <end position="78"/>
    </location>
</feature>
<keyword evidence="1" id="KW-0472">Membrane</keyword>
<reference evidence="3" key="1">
    <citation type="submission" date="2021-10" db="EMBL/GenBank/DDBJ databases">
        <title>De novo Genome Assembly of Clathrus columnatus (Basidiomycota, Fungi) Using Illumina and Nanopore Sequence Data.</title>
        <authorList>
            <person name="Ogiso-Tanaka E."/>
            <person name="Itagaki H."/>
            <person name="Hosoya T."/>
            <person name="Hosaka K."/>
        </authorList>
    </citation>
    <scope>NUCLEOTIDE SEQUENCE</scope>
    <source>
        <strain evidence="3">MO-923</strain>
    </source>
</reference>
<keyword evidence="1" id="KW-0812">Transmembrane</keyword>
<protein>
    <recommendedName>
        <fullName evidence="2">DUF6533 domain-containing protein</fullName>
    </recommendedName>
</protein>
<evidence type="ECO:0000313" key="3">
    <source>
        <dbReference type="EMBL" id="GJJ06515.1"/>
    </source>
</evidence>
<sequence>MSAPLSPLLAATFKEIADGLNDLYATRYFTFACYTVLLYDHVLLFGQEVELFWKAKWNYVKVLFMFNRYLLPLVLLFVCKAWVTATAFLAIISLGISQVYMLWDQKKSVKKVLFASLLLTYPSTVVVMVKAATQYIPQTAYSPLFNSCAISFKPKIIAIVWAGPIVFDIIVFFFTVWNAIDRPRAMNTKITNALYRDGIIL</sequence>
<evidence type="ECO:0000259" key="2">
    <source>
        <dbReference type="Pfam" id="PF20151"/>
    </source>
</evidence>
<proteinExistence type="predicted"/>
<dbReference type="AlphaFoldDB" id="A0AAV5A0H1"/>
<comment type="caution">
    <text evidence="3">The sequence shown here is derived from an EMBL/GenBank/DDBJ whole genome shotgun (WGS) entry which is preliminary data.</text>
</comment>
<evidence type="ECO:0000313" key="4">
    <source>
        <dbReference type="Proteomes" id="UP001050691"/>
    </source>
</evidence>
<feature type="transmembrane region" description="Helical" evidence="1">
    <location>
        <begin position="84"/>
        <end position="103"/>
    </location>
</feature>
<feature type="domain" description="DUF6533" evidence="2">
    <location>
        <begin position="28"/>
        <end position="72"/>
    </location>
</feature>
<keyword evidence="4" id="KW-1185">Reference proteome</keyword>
<accession>A0AAV5A0H1</accession>
<dbReference type="Proteomes" id="UP001050691">
    <property type="component" value="Unassembled WGS sequence"/>
</dbReference>
<feature type="transmembrane region" description="Helical" evidence="1">
    <location>
        <begin position="28"/>
        <end position="46"/>
    </location>
</feature>